<feature type="chain" id="PRO_5009128750" description="DUF1194 domain-containing protein" evidence="1">
    <location>
        <begin position="36"/>
        <end position="278"/>
    </location>
</feature>
<gene>
    <name evidence="2" type="ORF">A6302_04259</name>
</gene>
<evidence type="ECO:0000256" key="1">
    <source>
        <dbReference type="SAM" id="SignalP"/>
    </source>
</evidence>
<dbReference type="InterPro" id="IPR010607">
    <property type="entry name" value="DUF1194"/>
</dbReference>
<keyword evidence="3" id="KW-1185">Reference proteome</keyword>
<protein>
    <recommendedName>
        <fullName evidence="4">DUF1194 domain-containing protein</fullName>
    </recommendedName>
</protein>
<dbReference type="Pfam" id="PF06707">
    <property type="entry name" value="DUF1194"/>
    <property type="match status" value="1"/>
</dbReference>
<dbReference type="SUPFAM" id="SSF53300">
    <property type="entry name" value="vWA-like"/>
    <property type="match status" value="1"/>
</dbReference>
<dbReference type="EMBL" id="MCRJ01000179">
    <property type="protein sequence ID" value="ODN68442.1"/>
    <property type="molecule type" value="Genomic_DNA"/>
</dbReference>
<dbReference type="AlphaFoldDB" id="A0A1E3GWK9"/>
<reference evidence="2 3" key="1">
    <citation type="submission" date="2016-07" db="EMBL/GenBank/DDBJ databases">
        <title>Draft Genome Sequence of Methylobrevis pamukkalensis PK2.</title>
        <authorList>
            <person name="Vasilenko O.V."/>
            <person name="Doronina N.V."/>
            <person name="Shmareva M.N."/>
            <person name="Tarlachkov S.V."/>
            <person name="Mustakhimov I."/>
            <person name="Trotsenko Y.A."/>
        </authorList>
    </citation>
    <scope>NUCLEOTIDE SEQUENCE [LARGE SCALE GENOMIC DNA]</scope>
    <source>
        <strain evidence="2 3">PK2</strain>
    </source>
</reference>
<dbReference type="InterPro" id="IPR036465">
    <property type="entry name" value="vWFA_dom_sf"/>
</dbReference>
<dbReference type="Gene3D" id="3.40.50.410">
    <property type="entry name" value="von Willebrand factor, type A domain"/>
    <property type="match status" value="1"/>
</dbReference>
<dbReference type="OrthoDB" id="9792179at2"/>
<proteinExistence type="predicted"/>
<evidence type="ECO:0000313" key="3">
    <source>
        <dbReference type="Proteomes" id="UP000094622"/>
    </source>
</evidence>
<accession>A0A1E3GWK9</accession>
<name>A0A1E3GWK9_9HYPH</name>
<dbReference type="RefSeq" id="WP_069308371.1">
    <property type="nucleotide sequence ID" value="NZ_MCRJ01000179.1"/>
</dbReference>
<organism evidence="2 3">
    <name type="scientific">Methylobrevis pamukkalensis</name>
    <dbReference type="NCBI Taxonomy" id="1439726"/>
    <lineage>
        <taxon>Bacteria</taxon>
        <taxon>Pseudomonadati</taxon>
        <taxon>Pseudomonadota</taxon>
        <taxon>Alphaproteobacteria</taxon>
        <taxon>Hyphomicrobiales</taxon>
        <taxon>Pleomorphomonadaceae</taxon>
        <taxon>Methylobrevis</taxon>
    </lineage>
</organism>
<keyword evidence="1" id="KW-0732">Signal</keyword>
<dbReference type="Proteomes" id="UP000094622">
    <property type="component" value="Unassembled WGS sequence"/>
</dbReference>
<evidence type="ECO:0008006" key="4">
    <source>
        <dbReference type="Google" id="ProtNLM"/>
    </source>
</evidence>
<comment type="caution">
    <text evidence="2">The sequence shown here is derived from an EMBL/GenBank/DDBJ whole genome shotgun (WGS) entry which is preliminary data.</text>
</comment>
<feature type="signal peptide" evidence="1">
    <location>
        <begin position="1"/>
        <end position="35"/>
    </location>
</feature>
<sequence length="278" mass="30155">MGQSSDVFRRRVGDRSFLAAVAAILAGLWTEAAQAADTEVDLELVLAVDVSRSMDYEEQMLQRQGYIEAVTDPEVMDAIRSGLTGRIAISYFEWAGPGQQRLAVPWQLVEDRDSARAFAAKIGSAQLSMASGTSISNGLSEAALLFDDNGFTALRRVIDISGDGPNNRGGMVEPVRDRVVASGIVINGLPIMLKPGGYSPYSIEDLDVYYRDCVIGGPGAFLVPVRDTSELIDAIRRKLILEIASAAPAILKAQAITPVEKTMDCLIGEKIWRRYMDP</sequence>
<evidence type="ECO:0000313" key="2">
    <source>
        <dbReference type="EMBL" id="ODN68442.1"/>
    </source>
</evidence>